<feature type="compositionally biased region" description="Basic and acidic residues" evidence="1">
    <location>
        <begin position="1"/>
        <end position="11"/>
    </location>
</feature>
<evidence type="ECO:0000313" key="3">
    <source>
        <dbReference type="EMBL" id="HJD50682.1"/>
    </source>
</evidence>
<keyword evidence="2" id="KW-0472">Membrane</keyword>
<protein>
    <submittedName>
        <fullName evidence="3">Uncharacterized protein</fullName>
    </submittedName>
</protein>
<feature type="compositionally biased region" description="Low complexity" evidence="1">
    <location>
        <begin position="65"/>
        <end position="80"/>
    </location>
</feature>
<feature type="transmembrane region" description="Helical" evidence="2">
    <location>
        <begin position="205"/>
        <end position="227"/>
    </location>
</feature>
<feature type="transmembrane region" description="Helical" evidence="2">
    <location>
        <begin position="119"/>
        <end position="152"/>
    </location>
</feature>
<feature type="region of interest" description="Disordered" evidence="1">
    <location>
        <begin position="1"/>
        <end position="101"/>
    </location>
</feature>
<reference evidence="3" key="1">
    <citation type="journal article" date="2021" name="PeerJ">
        <title>Extensive microbial diversity within the chicken gut microbiome revealed by metagenomics and culture.</title>
        <authorList>
            <person name="Gilroy R."/>
            <person name="Ravi A."/>
            <person name="Getino M."/>
            <person name="Pursley I."/>
            <person name="Horton D.L."/>
            <person name="Alikhan N.F."/>
            <person name="Baker D."/>
            <person name="Gharbi K."/>
            <person name="Hall N."/>
            <person name="Watson M."/>
            <person name="Adriaenssens E.M."/>
            <person name="Foster-Nyarko E."/>
            <person name="Jarju S."/>
            <person name="Secka A."/>
            <person name="Antonio M."/>
            <person name="Oren A."/>
            <person name="Chaudhuri R.R."/>
            <person name="La Ragione R."/>
            <person name="Hildebrand F."/>
            <person name="Pallen M.J."/>
        </authorList>
    </citation>
    <scope>NUCLEOTIDE SEQUENCE</scope>
    <source>
        <strain evidence="3">ChiHjej10B9-4811</strain>
    </source>
</reference>
<feature type="compositionally biased region" description="Acidic residues" evidence="1">
    <location>
        <begin position="12"/>
        <end position="21"/>
    </location>
</feature>
<feature type="transmembrane region" description="Helical" evidence="2">
    <location>
        <begin position="247"/>
        <end position="271"/>
    </location>
</feature>
<gene>
    <name evidence="3" type="ORF">H9908_02240</name>
</gene>
<dbReference type="EMBL" id="DWUS01000058">
    <property type="protein sequence ID" value="HJD50682.1"/>
    <property type="molecule type" value="Genomic_DNA"/>
</dbReference>
<accession>A0A9D2UE37</accession>
<name>A0A9D2UE37_9MICC</name>
<evidence type="ECO:0000256" key="1">
    <source>
        <dbReference type="SAM" id="MobiDB-lite"/>
    </source>
</evidence>
<feature type="transmembrane region" description="Helical" evidence="2">
    <location>
        <begin position="172"/>
        <end position="193"/>
    </location>
</feature>
<keyword evidence="2" id="KW-1133">Transmembrane helix</keyword>
<dbReference type="Proteomes" id="UP000823908">
    <property type="component" value="Unassembled WGS sequence"/>
</dbReference>
<comment type="caution">
    <text evidence="3">The sequence shown here is derived from an EMBL/GenBank/DDBJ whole genome shotgun (WGS) entry which is preliminary data.</text>
</comment>
<feature type="compositionally biased region" description="Low complexity" evidence="1">
    <location>
        <begin position="37"/>
        <end position="47"/>
    </location>
</feature>
<dbReference type="AlphaFoldDB" id="A0A9D2UE37"/>
<evidence type="ECO:0000313" key="4">
    <source>
        <dbReference type="Proteomes" id="UP000823908"/>
    </source>
</evidence>
<proteinExistence type="predicted"/>
<keyword evidence="2" id="KW-0812">Transmembrane</keyword>
<reference evidence="3" key="2">
    <citation type="submission" date="2021-04" db="EMBL/GenBank/DDBJ databases">
        <authorList>
            <person name="Gilroy R."/>
        </authorList>
    </citation>
    <scope>NUCLEOTIDE SEQUENCE</scope>
    <source>
        <strain evidence="3">ChiHjej10B9-4811</strain>
    </source>
</reference>
<organism evidence="3 4">
    <name type="scientific">Candidatus Rothia avistercoris</name>
    <dbReference type="NCBI Taxonomy" id="2840479"/>
    <lineage>
        <taxon>Bacteria</taxon>
        <taxon>Bacillati</taxon>
        <taxon>Actinomycetota</taxon>
        <taxon>Actinomycetes</taxon>
        <taxon>Micrococcales</taxon>
        <taxon>Micrococcaceae</taxon>
        <taxon>Rothia</taxon>
    </lineage>
</organism>
<evidence type="ECO:0000256" key="2">
    <source>
        <dbReference type="SAM" id="Phobius"/>
    </source>
</evidence>
<sequence>MTDQPKNRRDFDEWDAVFEDSDPTRVLDPRTFGQDAGGSPASAPADPEVSATRYQHVPPTEPNHQQTVPVQAQPQPTQQVYSAEPATPAQPLQPMPASARPAANLGATAPAAALKRVQFVPAFCGALVAYALTTGGLALARTMMGVLGVSVYSGLTETVLAVTAPASRTQALPWLITVAVLISVAFGFAGYTASRMTALAPSKQAVGVLAMSTLGALLATLLTWATAQLTHPLAPAYALQPLLAPDLPIGALTVLATGVLALLAALAGAGLGLRYHRALTTADARSR</sequence>